<keyword evidence="2" id="KW-1185">Reference proteome</keyword>
<evidence type="ECO:0000313" key="2">
    <source>
        <dbReference type="Proteomes" id="UP000574369"/>
    </source>
</evidence>
<reference evidence="1 2" key="1">
    <citation type="submission" date="2020-08" db="EMBL/GenBank/DDBJ databases">
        <title>Genomic Encyclopedia of Type Strains, Phase III (KMG-III): the genomes of soil and plant-associated and newly described type strains.</title>
        <authorList>
            <person name="Whitman W."/>
        </authorList>
    </citation>
    <scope>NUCLEOTIDE SEQUENCE [LARGE SCALE GENOMIC DNA]</scope>
    <source>
        <strain evidence="1 2">CECT 7247</strain>
    </source>
</reference>
<organism evidence="1 2">
    <name type="scientific">Roseateles terrae</name>
    <dbReference type="NCBI Taxonomy" id="431060"/>
    <lineage>
        <taxon>Bacteria</taxon>
        <taxon>Pseudomonadati</taxon>
        <taxon>Pseudomonadota</taxon>
        <taxon>Betaproteobacteria</taxon>
        <taxon>Burkholderiales</taxon>
        <taxon>Sphaerotilaceae</taxon>
        <taxon>Roseateles</taxon>
    </lineage>
</organism>
<proteinExistence type="predicted"/>
<comment type="caution">
    <text evidence="1">The sequence shown here is derived from an EMBL/GenBank/DDBJ whole genome shotgun (WGS) entry which is preliminary data.</text>
</comment>
<dbReference type="SUPFAM" id="SSF53850">
    <property type="entry name" value="Periplasmic binding protein-like II"/>
    <property type="match status" value="1"/>
</dbReference>
<protein>
    <recommendedName>
        <fullName evidence="3">Solute-binding protein family 3/N-terminal domain-containing protein</fullName>
    </recommendedName>
</protein>
<sequence>MHLLRLIVLCALMGVGGGCLAQPNAWRVLVHASGPYDLSERYVRELIALALEKGNPPGTEVQIDLTEPMSKSRAIAVLREGQRAGFVLNIAGPVADAPLIRIGMPTFFGVSDYRICFGRPGLQREVDRIRSVRDLQRYTFAHGLGWADTPVLRANGLQVLEVQRIDSIFKMMRLGRVDLFCRNLLEVLPEVSAAPPDVNVLDGFLLRYPAPHYLYVHERDRALAEVLQTGLTAAVRDGSAQALLRRHLKATQQRFDLKSRRVIPLAGGYDYPHEGLPRLEFLP</sequence>
<evidence type="ECO:0000313" key="1">
    <source>
        <dbReference type="EMBL" id="MBB3195502.1"/>
    </source>
</evidence>
<accession>A0ABR6GTS7</accession>
<dbReference type="PROSITE" id="PS51257">
    <property type="entry name" value="PROKAR_LIPOPROTEIN"/>
    <property type="match status" value="1"/>
</dbReference>
<dbReference type="RefSeq" id="WP_088451673.1">
    <property type="nucleotide sequence ID" value="NZ_JACHXO010000005.1"/>
</dbReference>
<dbReference type="Proteomes" id="UP000574369">
    <property type="component" value="Unassembled WGS sequence"/>
</dbReference>
<gene>
    <name evidence="1" type="ORF">FHS28_002908</name>
</gene>
<dbReference type="EMBL" id="JACHXO010000005">
    <property type="protein sequence ID" value="MBB3195502.1"/>
    <property type="molecule type" value="Genomic_DNA"/>
</dbReference>
<evidence type="ECO:0008006" key="3">
    <source>
        <dbReference type="Google" id="ProtNLM"/>
    </source>
</evidence>
<name>A0ABR6GTS7_9BURK</name>